<gene>
    <name evidence="1" type="ORF">AXG93_4697s1020</name>
</gene>
<dbReference type="AlphaFoldDB" id="A0A176VRG5"/>
<name>A0A176VRG5_MARPO</name>
<dbReference type="Proteomes" id="UP000077202">
    <property type="component" value="Unassembled WGS sequence"/>
</dbReference>
<comment type="caution">
    <text evidence="1">The sequence shown here is derived from an EMBL/GenBank/DDBJ whole genome shotgun (WGS) entry which is preliminary data.</text>
</comment>
<evidence type="ECO:0000313" key="1">
    <source>
        <dbReference type="EMBL" id="OAE22466.1"/>
    </source>
</evidence>
<reference evidence="1" key="1">
    <citation type="submission" date="2016-03" db="EMBL/GenBank/DDBJ databases">
        <title>Mechanisms controlling the formation of the plant cell surface in tip-growing cells are functionally conserved among land plants.</title>
        <authorList>
            <person name="Honkanen S."/>
            <person name="Jones V.A."/>
            <person name="Morieri G."/>
            <person name="Champion C."/>
            <person name="Hetherington A.J."/>
            <person name="Kelly S."/>
            <person name="Saint-Marcoux D."/>
            <person name="Proust H."/>
            <person name="Prescott H."/>
            <person name="Dolan L."/>
        </authorList>
    </citation>
    <scope>NUCLEOTIDE SEQUENCE [LARGE SCALE GENOMIC DNA]</scope>
    <source>
        <tissue evidence="1">Whole gametophyte</tissue>
    </source>
</reference>
<keyword evidence="2" id="KW-1185">Reference proteome</keyword>
<evidence type="ECO:0000313" key="2">
    <source>
        <dbReference type="Proteomes" id="UP000077202"/>
    </source>
</evidence>
<organism evidence="1 2">
    <name type="scientific">Marchantia polymorpha subsp. ruderalis</name>
    <dbReference type="NCBI Taxonomy" id="1480154"/>
    <lineage>
        <taxon>Eukaryota</taxon>
        <taxon>Viridiplantae</taxon>
        <taxon>Streptophyta</taxon>
        <taxon>Embryophyta</taxon>
        <taxon>Marchantiophyta</taxon>
        <taxon>Marchantiopsida</taxon>
        <taxon>Marchantiidae</taxon>
        <taxon>Marchantiales</taxon>
        <taxon>Marchantiaceae</taxon>
        <taxon>Marchantia</taxon>
    </lineage>
</organism>
<accession>A0A176VRG5</accession>
<protein>
    <submittedName>
        <fullName evidence="1">Uncharacterized protein</fullName>
    </submittedName>
</protein>
<sequence length="112" mass="11828">MGLHPHASVAHGIRSELESAAAGGVVVVVAAVDPAPTPDSVAAAYCRLVWKALYPPPLLLLLLLLGDAQQHLQLCSHIFLVVMNEIIPNEPEPNLHAPQPLLLLLPQASSTV</sequence>
<dbReference type="EMBL" id="LVLJ01003178">
    <property type="protein sequence ID" value="OAE22466.1"/>
    <property type="molecule type" value="Genomic_DNA"/>
</dbReference>
<proteinExistence type="predicted"/>